<sequence length="150" mass="16574">MSYNALWNSLLKGLRQECVLSALAWISYVREREGRGRAVPSSCPQTFLADSSSGFRRFGVWWVLLPTLISGLDLIPPRLAATQRHLSSPGSFPSSRLPAGPGKDRLFFAHRPNSGVTTGPARKQRGPGRWQPREHPARGRRAEGRAKGES</sequence>
<name>A0A5B7D3Y3_PORTR</name>
<evidence type="ECO:0000256" key="1">
    <source>
        <dbReference type="SAM" id="MobiDB-lite"/>
    </source>
</evidence>
<evidence type="ECO:0000313" key="3">
    <source>
        <dbReference type="Proteomes" id="UP000324222"/>
    </source>
</evidence>
<feature type="region of interest" description="Disordered" evidence="1">
    <location>
        <begin position="83"/>
        <end position="150"/>
    </location>
</feature>
<feature type="compositionally biased region" description="Basic and acidic residues" evidence="1">
    <location>
        <begin position="131"/>
        <end position="150"/>
    </location>
</feature>
<comment type="caution">
    <text evidence="2">The sequence shown here is derived from an EMBL/GenBank/DDBJ whole genome shotgun (WGS) entry which is preliminary data.</text>
</comment>
<dbReference type="EMBL" id="VSRR010000357">
    <property type="protein sequence ID" value="MPC14523.1"/>
    <property type="molecule type" value="Genomic_DNA"/>
</dbReference>
<protein>
    <submittedName>
        <fullName evidence="2">Uncharacterized protein</fullName>
    </submittedName>
</protein>
<dbReference type="Proteomes" id="UP000324222">
    <property type="component" value="Unassembled WGS sequence"/>
</dbReference>
<accession>A0A5B7D3Y3</accession>
<dbReference type="AlphaFoldDB" id="A0A5B7D3Y3"/>
<gene>
    <name evidence="2" type="ORF">E2C01_007291</name>
</gene>
<feature type="compositionally biased region" description="Polar residues" evidence="1">
    <location>
        <begin position="84"/>
        <end position="94"/>
    </location>
</feature>
<keyword evidence="3" id="KW-1185">Reference proteome</keyword>
<reference evidence="2 3" key="1">
    <citation type="submission" date="2019-05" db="EMBL/GenBank/DDBJ databases">
        <title>Another draft genome of Portunus trituberculatus and its Hox gene families provides insights of decapod evolution.</title>
        <authorList>
            <person name="Jeong J.-H."/>
            <person name="Song I."/>
            <person name="Kim S."/>
            <person name="Choi T."/>
            <person name="Kim D."/>
            <person name="Ryu S."/>
            <person name="Kim W."/>
        </authorList>
    </citation>
    <scope>NUCLEOTIDE SEQUENCE [LARGE SCALE GENOMIC DNA]</scope>
    <source>
        <tissue evidence="2">Muscle</tissue>
    </source>
</reference>
<evidence type="ECO:0000313" key="2">
    <source>
        <dbReference type="EMBL" id="MPC14523.1"/>
    </source>
</evidence>
<proteinExistence type="predicted"/>
<organism evidence="2 3">
    <name type="scientific">Portunus trituberculatus</name>
    <name type="common">Swimming crab</name>
    <name type="synonym">Neptunus trituberculatus</name>
    <dbReference type="NCBI Taxonomy" id="210409"/>
    <lineage>
        <taxon>Eukaryota</taxon>
        <taxon>Metazoa</taxon>
        <taxon>Ecdysozoa</taxon>
        <taxon>Arthropoda</taxon>
        <taxon>Crustacea</taxon>
        <taxon>Multicrustacea</taxon>
        <taxon>Malacostraca</taxon>
        <taxon>Eumalacostraca</taxon>
        <taxon>Eucarida</taxon>
        <taxon>Decapoda</taxon>
        <taxon>Pleocyemata</taxon>
        <taxon>Brachyura</taxon>
        <taxon>Eubrachyura</taxon>
        <taxon>Portunoidea</taxon>
        <taxon>Portunidae</taxon>
        <taxon>Portuninae</taxon>
        <taxon>Portunus</taxon>
    </lineage>
</organism>